<keyword evidence="5" id="KW-0997">Cell inner membrane</keyword>
<dbReference type="Pfam" id="PF03544">
    <property type="entry name" value="TonB_C"/>
    <property type="match status" value="1"/>
</dbReference>
<dbReference type="SUPFAM" id="SSF74653">
    <property type="entry name" value="TolA/TonB C-terminal domain"/>
    <property type="match status" value="1"/>
</dbReference>
<accession>A0ABX1E3Y7</accession>
<gene>
    <name evidence="12" type="ORF">HEQ75_13545</name>
</gene>
<evidence type="ECO:0000256" key="7">
    <source>
        <dbReference type="ARBA" id="ARBA00022927"/>
    </source>
</evidence>
<keyword evidence="4" id="KW-1003">Cell membrane</keyword>
<feature type="compositionally biased region" description="Pro residues" evidence="10">
    <location>
        <begin position="94"/>
        <end position="107"/>
    </location>
</feature>
<comment type="similarity">
    <text evidence="2">Belongs to the TonB family.</text>
</comment>
<keyword evidence="9" id="KW-0472">Membrane</keyword>
<keyword evidence="7" id="KW-0653">Protein transport</keyword>
<evidence type="ECO:0000256" key="4">
    <source>
        <dbReference type="ARBA" id="ARBA00022475"/>
    </source>
</evidence>
<sequence>MAWALLDLRASLPPPAERQVALVWAEQVPGAGESLPVEAGIAGPPPAEAARREPAAPAPTPAPATQTPPDEAEPDIAPEAPTANAAPAGLLDRPLPPPPPAAPPPPLQRAATTPSDRPPAVRRSNAAAAAVDQARSREPAPEGGAAGQVAALAAPASGGEARGAVTPPRQRSGRHSPPPEYPYASRLRQEQGRVILRVEIDTTGRVAGVSVATSSGHPNLDRAALEAVRRWRFEPALADGVPAFAATLVGITFQLEGDRRW</sequence>
<feature type="compositionally biased region" description="Low complexity" evidence="10">
    <location>
        <begin position="77"/>
        <end position="93"/>
    </location>
</feature>
<feature type="region of interest" description="Disordered" evidence="10">
    <location>
        <begin position="34"/>
        <end position="188"/>
    </location>
</feature>
<keyword evidence="8" id="KW-1133">Transmembrane helix</keyword>
<evidence type="ECO:0000256" key="2">
    <source>
        <dbReference type="ARBA" id="ARBA00006555"/>
    </source>
</evidence>
<feature type="compositionally biased region" description="Low complexity" evidence="10">
    <location>
        <begin position="147"/>
        <end position="159"/>
    </location>
</feature>
<dbReference type="Gene3D" id="3.30.1150.10">
    <property type="match status" value="1"/>
</dbReference>
<comment type="subcellular location">
    <subcellularLocation>
        <location evidence="1">Cell inner membrane</location>
        <topology evidence="1">Single-pass membrane protein</topology>
        <orientation evidence="1">Periplasmic side</orientation>
    </subcellularLocation>
</comment>
<feature type="domain" description="TonB C-terminal" evidence="11">
    <location>
        <begin position="166"/>
        <end position="261"/>
    </location>
</feature>
<evidence type="ECO:0000256" key="6">
    <source>
        <dbReference type="ARBA" id="ARBA00022692"/>
    </source>
</evidence>
<evidence type="ECO:0000256" key="5">
    <source>
        <dbReference type="ARBA" id="ARBA00022519"/>
    </source>
</evidence>
<name>A0ABX1E3Y7_9PROT</name>
<dbReference type="InterPro" id="IPR051045">
    <property type="entry name" value="TonB-dependent_transducer"/>
</dbReference>
<evidence type="ECO:0000256" key="1">
    <source>
        <dbReference type="ARBA" id="ARBA00004383"/>
    </source>
</evidence>
<keyword evidence="3" id="KW-0813">Transport</keyword>
<dbReference type="PANTHER" id="PTHR33446:SF2">
    <property type="entry name" value="PROTEIN TONB"/>
    <property type="match status" value="1"/>
</dbReference>
<comment type="caution">
    <text evidence="12">The sequence shown here is derived from an EMBL/GenBank/DDBJ whole genome shotgun (WGS) entry which is preliminary data.</text>
</comment>
<dbReference type="PROSITE" id="PS52015">
    <property type="entry name" value="TONB_CTD"/>
    <property type="match status" value="1"/>
</dbReference>
<evidence type="ECO:0000256" key="9">
    <source>
        <dbReference type="ARBA" id="ARBA00023136"/>
    </source>
</evidence>
<keyword evidence="13" id="KW-1185">Reference proteome</keyword>
<dbReference type="Proteomes" id="UP000787635">
    <property type="component" value="Unassembled WGS sequence"/>
</dbReference>
<dbReference type="NCBIfam" id="TIGR01352">
    <property type="entry name" value="tonB_Cterm"/>
    <property type="match status" value="1"/>
</dbReference>
<evidence type="ECO:0000256" key="10">
    <source>
        <dbReference type="SAM" id="MobiDB-lite"/>
    </source>
</evidence>
<protein>
    <submittedName>
        <fullName evidence="12">Energy transducer TonB</fullName>
    </submittedName>
</protein>
<evidence type="ECO:0000313" key="13">
    <source>
        <dbReference type="Proteomes" id="UP000787635"/>
    </source>
</evidence>
<dbReference type="PANTHER" id="PTHR33446">
    <property type="entry name" value="PROTEIN TONB-RELATED"/>
    <property type="match status" value="1"/>
</dbReference>
<proteinExistence type="inferred from homology"/>
<dbReference type="InterPro" id="IPR006260">
    <property type="entry name" value="TonB/TolA_C"/>
</dbReference>
<evidence type="ECO:0000259" key="11">
    <source>
        <dbReference type="PROSITE" id="PS52015"/>
    </source>
</evidence>
<dbReference type="EMBL" id="JAAVNE010000020">
    <property type="protein sequence ID" value="NKC31884.1"/>
    <property type="molecule type" value="Genomic_DNA"/>
</dbReference>
<evidence type="ECO:0000256" key="3">
    <source>
        <dbReference type="ARBA" id="ARBA00022448"/>
    </source>
</evidence>
<reference evidence="12 13" key="1">
    <citation type="submission" date="2020-03" db="EMBL/GenBank/DDBJ databases">
        <title>Roseomonas selenitidurans sp. nov. isolated from urban soil.</title>
        <authorList>
            <person name="Liu H."/>
        </authorList>
    </citation>
    <scope>NUCLEOTIDE SEQUENCE [LARGE SCALE GENOMIC DNA]</scope>
    <source>
        <strain evidence="12 13">BU-1</strain>
    </source>
</reference>
<feature type="compositionally biased region" description="Low complexity" evidence="10">
    <location>
        <begin position="121"/>
        <end position="133"/>
    </location>
</feature>
<evidence type="ECO:0000313" key="12">
    <source>
        <dbReference type="EMBL" id="NKC31884.1"/>
    </source>
</evidence>
<evidence type="ECO:0000256" key="8">
    <source>
        <dbReference type="ARBA" id="ARBA00022989"/>
    </source>
</evidence>
<organism evidence="12 13">
    <name type="scientific">Falsiroseomonas selenitidurans</name>
    <dbReference type="NCBI Taxonomy" id="2716335"/>
    <lineage>
        <taxon>Bacteria</taxon>
        <taxon>Pseudomonadati</taxon>
        <taxon>Pseudomonadota</taxon>
        <taxon>Alphaproteobacteria</taxon>
        <taxon>Acetobacterales</taxon>
        <taxon>Roseomonadaceae</taxon>
        <taxon>Falsiroseomonas</taxon>
    </lineage>
</organism>
<dbReference type="InterPro" id="IPR037682">
    <property type="entry name" value="TonB_C"/>
</dbReference>
<keyword evidence="6" id="KW-0812">Transmembrane</keyword>